<name>A0A0H5REZ8_9EUKA</name>
<sequence length="260" mass="29051">MGRTKNGPVWGPEHDASPQKALVELDDGVDGYKVTGKPVKDFNPIFMPFDSSTLARKITACRKAKADSDTVKADLVRPLSLEGKDESVYCGKRSAEDRYVEEILNHRTLDSPAPPAKRCTAARGFESNLKLHDMIEYSKGGQHFFLIIVKIVAQHRMQISIADNAQRLIVSFSQKTEAPKHYVRQSCQDNVFDDAESMAIIKYFTGQTSEEFQYSIPLPRKVMPSHSVRNIKSAKADYTSMVAITLVEQSYDDTASLDSL</sequence>
<dbReference type="EMBL" id="HACM01006759">
    <property type="protein sequence ID" value="CRZ07201.1"/>
    <property type="molecule type" value="Transcribed_RNA"/>
</dbReference>
<proteinExistence type="predicted"/>
<accession>A0A0H5REZ8</accession>
<dbReference type="AlphaFoldDB" id="A0A0H5REZ8"/>
<organism evidence="1">
    <name type="scientific">Spongospora subterranea</name>
    <dbReference type="NCBI Taxonomy" id="70186"/>
    <lineage>
        <taxon>Eukaryota</taxon>
        <taxon>Sar</taxon>
        <taxon>Rhizaria</taxon>
        <taxon>Endomyxa</taxon>
        <taxon>Phytomyxea</taxon>
        <taxon>Plasmodiophorida</taxon>
        <taxon>Plasmodiophoridae</taxon>
        <taxon>Spongospora</taxon>
    </lineage>
</organism>
<dbReference type="EMBL" id="HACM01006757">
    <property type="protein sequence ID" value="CRZ07199.1"/>
    <property type="molecule type" value="Transcribed_RNA"/>
</dbReference>
<reference evidence="1" key="1">
    <citation type="submission" date="2015-04" db="EMBL/GenBank/DDBJ databases">
        <title>The genome sequence of the plant pathogenic Rhizarian Plasmodiophora brassicae reveals insights in its biotrophic life cycle and the origin of chitin synthesis.</title>
        <authorList>
            <person name="Schwelm A."/>
            <person name="Fogelqvist J."/>
            <person name="Knaust A."/>
            <person name="Julke S."/>
            <person name="Lilja T."/>
            <person name="Dhandapani V."/>
            <person name="Bonilla-Rosso G."/>
            <person name="Karlsson M."/>
            <person name="Shevchenko A."/>
            <person name="Choi S.R."/>
            <person name="Kim H.G."/>
            <person name="Park J.Y."/>
            <person name="Lim Y.P."/>
            <person name="Ludwig-Muller J."/>
            <person name="Dixelius C."/>
        </authorList>
    </citation>
    <scope>NUCLEOTIDE SEQUENCE</scope>
    <source>
        <tissue evidence="1">Potato root galls</tissue>
    </source>
</reference>
<evidence type="ECO:0000313" key="1">
    <source>
        <dbReference type="EMBL" id="CRZ07199.1"/>
    </source>
</evidence>
<protein>
    <submittedName>
        <fullName evidence="1">Uncharacterized protein</fullName>
    </submittedName>
</protein>